<comment type="similarity">
    <text evidence="1">Belongs to the cornifelin family.</text>
</comment>
<evidence type="ECO:0000256" key="1">
    <source>
        <dbReference type="ARBA" id="ARBA00009024"/>
    </source>
</evidence>
<evidence type="ECO:0000313" key="3">
    <source>
        <dbReference type="Proteomes" id="UP000193380"/>
    </source>
</evidence>
<reference evidence="2" key="1">
    <citation type="journal article" date="2014" name="Nat. Commun.">
        <title>The rainbow trout genome provides novel insights into evolution after whole-genome duplication in vertebrates.</title>
        <authorList>
            <person name="Berthelot C."/>
            <person name="Brunet F."/>
            <person name="Chalopin D."/>
            <person name="Juanchich A."/>
            <person name="Bernard M."/>
            <person name="Noel B."/>
            <person name="Bento P."/>
            <person name="Da Silva C."/>
            <person name="Labadie K."/>
            <person name="Alberti A."/>
            <person name="Aury J.M."/>
            <person name="Louis A."/>
            <person name="Dehais P."/>
            <person name="Bardou P."/>
            <person name="Montfort J."/>
            <person name="Klopp C."/>
            <person name="Cabau C."/>
            <person name="Gaspin C."/>
            <person name="Thorgaard G.H."/>
            <person name="Boussaha M."/>
            <person name="Quillet E."/>
            <person name="Guyomard R."/>
            <person name="Galiana D."/>
            <person name="Bobe J."/>
            <person name="Volff J.N."/>
            <person name="Genet C."/>
            <person name="Wincker P."/>
            <person name="Jaillon O."/>
            <person name="Roest Crollius H."/>
            <person name="Guiguen Y."/>
        </authorList>
    </citation>
    <scope>NUCLEOTIDE SEQUENCE [LARGE SCALE GENOMIC DNA]</scope>
</reference>
<dbReference type="Pfam" id="PF04749">
    <property type="entry name" value="PLAC8"/>
    <property type="match status" value="1"/>
</dbReference>
<protein>
    <submittedName>
        <fullName evidence="2">Uncharacterized protein</fullName>
    </submittedName>
</protein>
<evidence type="ECO:0000313" key="2">
    <source>
        <dbReference type="EMBL" id="CDQ83303.1"/>
    </source>
</evidence>
<name>A0A060XUJ2_ONCMY</name>
<sequence length="66" mass="7296">MANACLPLVSTTMMMMRTSMRERYNIPGSLIDDWAGLMFCGPCALSDCKRDETSAGCLCKNLKNVK</sequence>
<dbReference type="EMBL" id="FR906150">
    <property type="protein sequence ID" value="CDQ83303.1"/>
    <property type="molecule type" value="Genomic_DNA"/>
</dbReference>
<accession>A0A060XUJ2</accession>
<dbReference type="AlphaFoldDB" id="A0A060XUJ2"/>
<organism evidence="2 3">
    <name type="scientific">Oncorhynchus mykiss</name>
    <name type="common">Rainbow trout</name>
    <name type="synonym">Salmo gairdneri</name>
    <dbReference type="NCBI Taxonomy" id="8022"/>
    <lineage>
        <taxon>Eukaryota</taxon>
        <taxon>Metazoa</taxon>
        <taxon>Chordata</taxon>
        <taxon>Craniata</taxon>
        <taxon>Vertebrata</taxon>
        <taxon>Euteleostomi</taxon>
        <taxon>Actinopterygii</taxon>
        <taxon>Neopterygii</taxon>
        <taxon>Teleostei</taxon>
        <taxon>Protacanthopterygii</taxon>
        <taxon>Salmoniformes</taxon>
        <taxon>Salmonidae</taxon>
        <taxon>Salmoninae</taxon>
        <taxon>Oncorhynchus</taxon>
    </lineage>
</organism>
<proteinExistence type="inferred from homology"/>
<dbReference type="Proteomes" id="UP000193380">
    <property type="component" value="Unassembled WGS sequence"/>
</dbReference>
<dbReference type="InterPro" id="IPR006461">
    <property type="entry name" value="PLAC_motif_containing"/>
</dbReference>
<dbReference type="PaxDb" id="8022-A0A060XUJ2"/>
<dbReference type="NCBIfam" id="TIGR01571">
    <property type="entry name" value="A_thal_Cys_rich"/>
    <property type="match status" value="1"/>
</dbReference>
<gene>
    <name evidence="2" type="ORF">GSONMT00017094001</name>
</gene>
<reference evidence="2" key="2">
    <citation type="submission" date="2014-03" db="EMBL/GenBank/DDBJ databases">
        <authorList>
            <person name="Genoscope - CEA"/>
        </authorList>
    </citation>
    <scope>NUCLEOTIDE SEQUENCE</scope>
</reference>